<sequence length="383" mass="41030">MIPVSRPLLGSAEASAAAGVIRSNWLPQGGEVAAFEREFAERVGALHACAVANCTAALHLALLAAGITPGDEVVLPGETHIACANTIRMCGGQPVFVETEPTCNMDPTALAAALTPRTRAILCVHQMGMPCDLPRILPMARAAGILVIEDAACAFGSKILIDSDWELVGRPHGDIACFSFNLQQVLTTGEGGMLTTARSAWDRLFRLLRGHAVGAEDGVEDVVGAPPVETQRWSGYNYRLTDLQAAIGREQLRRLDAVVIARRTLAARYKVFLADLEVVCPDEQAWAQSNWQGYCVRLPEDVSLAVVVTAMKAHGVTTGHFVTPRVDLGETYAHAADPWASPAGRNTAGHCLRLPLFATMSERLQRRVAVALKSAIETARRGL</sequence>
<proteinExistence type="inferred from homology"/>
<keyword evidence="2" id="KW-0663">Pyridoxal phosphate</keyword>
<dbReference type="PANTHER" id="PTHR30244">
    <property type="entry name" value="TRANSAMINASE"/>
    <property type="match status" value="1"/>
</dbReference>
<evidence type="ECO:0000256" key="2">
    <source>
        <dbReference type="RuleBase" id="RU004508"/>
    </source>
</evidence>
<reference evidence="3 4" key="1">
    <citation type="submission" date="2018-12" db="EMBL/GenBank/DDBJ databases">
        <title>bacterium Hansschlegelia zhihuaiae S113.</title>
        <authorList>
            <person name="He J."/>
        </authorList>
    </citation>
    <scope>NUCLEOTIDE SEQUENCE [LARGE SCALE GENOMIC DNA]</scope>
    <source>
        <strain evidence="3 4">S 113</strain>
    </source>
</reference>
<dbReference type="SUPFAM" id="SSF53383">
    <property type="entry name" value="PLP-dependent transferases"/>
    <property type="match status" value="1"/>
</dbReference>
<evidence type="ECO:0000256" key="1">
    <source>
        <dbReference type="ARBA" id="ARBA00037999"/>
    </source>
</evidence>
<dbReference type="AlphaFoldDB" id="A0A4Q0MCD8"/>
<dbReference type="EMBL" id="RYFI01000016">
    <property type="protein sequence ID" value="RXF70990.1"/>
    <property type="molecule type" value="Genomic_DNA"/>
</dbReference>
<keyword evidence="3" id="KW-0032">Aminotransferase</keyword>
<dbReference type="InterPro" id="IPR015422">
    <property type="entry name" value="PyrdxlP-dep_Trfase_small"/>
</dbReference>
<dbReference type="PIRSF" id="PIRSF000390">
    <property type="entry name" value="PLP_StrS"/>
    <property type="match status" value="1"/>
</dbReference>
<evidence type="ECO:0000313" key="4">
    <source>
        <dbReference type="Proteomes" id="UP000289708"/>
    </source>
</evidence>
<comment type="caution">
    <text evidence="3">The sequence shown here is derived from an EMBL/GenBank/DDBJ whole genome shotgun (WGS) entry which is preliminary data.</text>
</comment>
<keyword evidence="4" id="KW-1185">Reference proteome</keyword>
<dbReference type="InterPro" id="IPR015424">
    <property type="entry name" value="PyrdxlP-dep_Trfase"/>
</dbReference>
<comment type="similarity">
    <text evidence="1 2">Belongs to the DegT/DnrJ/EryC1 family.</text>
</comment>
<dbReference type="CDD" id="cd00616">
    <property type="entry name" value="AHBA_syn"/>
    <property type="match status" value="1"/>
</dbReference>
<dbReference type="OrthoDB" id="9768668at2"/>
<dbReference type="Gene3D" id="3.90.1150.10">
    <property type="entry name" value="Aspartate Aminotransferase, domain 1"/>
    <property type="match status" value="1"/>
</dbReference>
<dbReference type="Pfam" id="PF01041">
    <property type="entry name" value="DegT_DnrJ_EryC1"/>
    <property type="match status" value="1"/>
</dbReference>
<dbReference type="InterPro" id="IPR000653">
    <property type="entry name" value="DegT/StrS_aminotransferase"/>
</dbReference>
<accession>A0A4Q0MCD8</accession>
<dbReference type="PANTHER" id="PTHR30244:SF34">
    <property type="entry name" value="DTDP-4-AMINO-4,6-DIDEOXYGALACTOSE TRANSAMINASE"/>
    <property type="match status" value="1"/>
</dbReference>
<dbReference type="Gene3D" id="3.40.640.10">
    <property type="entry name" value="Type I PLP-dependent aspartate aminotransferase-like (Major domain)"/>
    <property type="match status" value="1"/>
</dbReference>
<organism evidence="3 4">
    <name type="scientific">Hansschlegelia zhihuaiae</name>
    <dbReference type="NCBI Taxonomy" id="405005"/>
    <lineage>
        <taxon>Bacteria</taxon>
        <taxon>Pseudomonadati</taxon>
        <taxon>Pseudomonadota</taxon>
        <taxon>Alphaproteobacteria</taxon>
        <taxon>Hyphomicrobiales</taxon>
        <taxon>Methylopilaceae</taxon>
        <taxon>Hansschlegelia</taxon>
    </lineage>
</organism>
<dbReference type="InterPro" id="IPR015421">
    <property type="entry name" value="PyrdxlP-dep_Trfase_major"/>
</dbReference>
<name>A0A4Q0MCD8_9HYPH</name>
<gene>
    <name evidence="3" type="ORF">EK403_16240</name>
</gene>
<evidence type="ECO:0000313" key="3">
    <source>
        <dbReference type="EMBL" id="RXF70990.1"/>
    </source>
</evidence>
<dbReference type="GO" id="GO:0008483">
    <property type="term" value="F:transaminase activity"/>
    <property type="evidence" value="ECO:0007669"/>
    <property type="project" value="UniProtKB-KW"/>
</dbReference>
<dbReference type="GO" id="GO:0000271">
    <property type="term" value="P:polysaccharide biosynthetic process"/>
    <property type="evidence" value="ECO:0007669"/>
    <property type="project" value="TreeGrafter"/>
</dbReference>
<dbReference type="GO" id="GO:0030170">
    <property type="term" value="F:pyridoxal phosphate binding"/>
    <property type="evidence" value="ECO:0007669"/>
    <property type="project" value="TreeGrafter"/>
</dbReference>
<keyword evidence="3" id="KW-0808">Transferase</keyword>
<dbReference type="Proteomes" id="UP000289708">
    <property type="component" value="Unassembled WGS sequence"/>
</dbReference>
<protein>
    <submittedName>
        <fullName evidence="3">DegT/DnrJ/EryC1/StrS family aminotransferase</fullName>
    </submittedName>
</protein>